<proteinExistence type="predicted"/>
<dbReference type="EMBL" id="CALTRL010002600">
    <property type="protein sequence ID" value="CAH7676148.1"/>
    <property type="molecule type" value="Genomic_DNA"/>
</dbReference>
<feature type="region of interest" description="Disordered" evidence="2">
    <location>
        <begin position="1254"/>
        <end position="1274"/>
    </location>
</feature>
<evidence type="ECO:0000313" key="4">
    <source>
        <dbReference type="Proteomes" id="UP001153365"/>
    </source>
</evidence>
<evidence type="ECO:0008006" key="5">
    <source>
        <dbReference type="Google" id="ProtNLM"/>
    </source>
</evidence>
<keyword evidence="4" id="KW-1185">Reference proteome</keyword>
<feature type="compositionally biased region" description="Acidic residues" evidence="2">
    <location>
        <begin position="1254"/>
        <end position="1273"/>
    </location>
</feature>
<accession>A0AAV0B2P3</accession>
<protein>
    <recommendedName>
        <fullName evidence="5">Proteophosphoglycan ppg4</fullName>
    </recommendedName>
</protein>
<feature type="compositionally biased region" description="Basic and acidic residues" evidence="2">
    <location>
        <begin position="72"/>
        <end position="88"/>
    </location>
</feature>
<evidence type="ECO:0000256" key="2">
    <source>
        <dbReference type="SAM" id="MobiDB-lite"/>
    </source>
</evidence>
<feature type="compositionally biased region" description="Polar residues" evidence="2">
    <location>
        <begin position="34"/>
        <end position="45"/>
    </location>
</feature>
<feature type="coiled-coil region" evidence="1">
    <location>
        <begin position="1136"/>
        <end position="1184"/>
    </location>
</feature>
<organism evidence="3 4">
    <name type="scientific">Phakopsora pachyrhizi</name>
    <name type="common">Asian soybean rust disease fungus</name>
    <dbReference type="NCBI Taxonomy" id="170000"/>
    <lineage>
        <taxon>Eukaryota</taxon>
        <taxon>Fungi</taxon>
        <taxon>Dikarya</taxon>
        <taxon>Basidiomycota</taxon>
        <taxon>Pucciniomycotina</taxon>
        <taxon>Pucciniomycetes</taxon>
        <taxon>Pucciniales</taxon>
        <taxon>Phakopsoraceae</taxon>
        <taxon>Phakopsora</taxon>
    </lineage>
</organism>
<name>A0AAV0B2P3_PHAPC</name>
<keyword evidence="1" id="KW-0175">Coiled coil</keyword>
<evidence type="ECO:0000256" key="1">
    <source>
        <dbReference type="SAM" id="Coils"/>
    </source>
</evidence>
<feature type="compositionally biased region" description="Polar residues" evidence="2">
    <location>
        <begin position="94"/>
        <end position="112"/>
    </location>
</feature>
<gene>
    <name evidence="3" type="ORF">PPACK8108_LOCUS11250</name>
</gene>
<feature type="region of interest" description="Disordered" evidence="2">
    <location>
        <begin position="24"/>
        <end position="117"/>
    </location>
</feature>
<feature type="region of interest" description="Disordered" evidence="2">
    <location>
        <begin position="266"/>
        <end position="286"/>
    </location>
</feature>
<sequence length="1300" mass="145963">MDGKFQSRPQAKKLESSRMLFAVPHNYTEKKQLSIKTSQAASAKTSQDENSKPVIHNLAAPPRGTSQYPKLPYDKTLPENRCTKDESQKIGWNDENSNSEAIMSASNLNSNNSRKDSIDEPHYKLTFRNQVKKMQPRVEKRIAVLPKDTGKQISNQSLIQEPNFIEIISEGEWNRVDSQGIRNGPRRHPEEHRQINLVGSPGFKPTAVDSASAASSEKPSKSFFKRPIRMKRDKKGPLPLLITPASSRFLDIPTLLSPLKSSPVTESFSSAGKGAEPNHRAGTDSPLSWIKKPALYKSKSNPLLSAAAKSILSGDFKMFESFQASKNPKSGSNIPQAERIGFPLVFEQKTTFTNLKKRVPVPKYDAEEISQLNPALENLRRTASHDRHRFVRPGTAESKHSRTGSLPYNQLNAQGAVLENWSEPLRMQNPQSKVLSFQSKKNNSIVVPQDKFTSIIEASPQLSVRNLEEKSDDKRLSNLDFDGFRAIISKRLGTSPNSQVESNPLTRYSSMLEIKSRFSSDTSSRRTSTVEEFGQIRSRILEPVDVEHVASYYGLPEKSSFVDRKTTARHSYHFLPVTLKSNLNENLIDSSTMVTCTRNQPPKSFDSPQIVKRPWSTANLTNIGSVVRQESSQWLINTHCAPVKETLSEKPTLEYFDQAGVSNKELNLKPSLKEENNLDKYVTLSPKSGLKIKQFRLSQKPRRPMSIVIEDTDEDKRVCLKILHDPEDCIIEESEEIEQIELKDIAMLSIDGSSFGQMPNFIEPKELDKDVRKAEFPSLVPNESTSYLQRELAEATKLFLSLPRLISGKHSQSYIDDRNISMPITTVCSNFLSPNPSEGDLSRDEDSLGLGFDSNRNVTSADTTLEEAAINLEAPLPAVPQPQEIWKESLKQVEGSTESEAEEVRQIFSRMFRSISEKSLAAVAEIAVQTEPIALPLFIEKKEAQQLWEIPESQDENLKRLKAEIEKLGVHMAKQIEDDGSVEEIRCVRRSISDSNFKSSFINKSSLVAKDNNLSCERKVIRKSSEPQLSSLSDFSSQITLRRKRLSETSEAKRDSLVSNQYSRTSILYHPPVHSAYFPIAQLREAMLVNSQGSLLNQNSSSSPPIMTETIIQALDSALRAEEAFQREKNHLQAVARRQSQKIEGLLADKEALTLEVARLTGLVGLLARDHSELHERIDQAERQAFDSGSYSINQATFSLQPSPTGTTRYFTAPGEISMREPRRNIYRGTSNLIVKNIPTSENPVTLLTNAYESSEENDYDESYDDDDNDSLCDPEQPAIIRSRLTRNCPPKISSFSTFG</sequence>
<evidence type="ECO:0000313" key="3">
    <source>
        <dbReference type="EMBL" id="CAH7676148.1"/>
    </source>
</evidence>
<comment type="caution">
    <text evidence="3">The sequence shown here is derived from an EMBL/GenBank/DDBJ whole genome shotgun (WGS) entry which is preliminary data.</text>
</comment>
<feature type="region of interest" description="Disordered" evidence="2">
    <location>
        <begin position="196"/>
        <end position="221"/>
    </location>
</feature>
<dbReference type="Proteomes" id="UP001153365">
    <property type="component" value="Unassembled WGS sequence"/>
</dbReference>
<reference evidence="3" key="1">
    <citation type="submission" date="2022-06" db="EMBL/GenBank/DDBJ databases">
        <authorList>
            <consortium name="SYNGENTA / RWTH Aachen University"/>
        </authorList>
    </citation>
    <scope>NUCLEOTIDE SEQUENCE</scope>
</reference>